<comment type="caution">
    <text evidence="2">The sequence shown here is derived from an EMBL/GenBank/DDBJ whole genome shotgun (WGS) entry which is preliminary data.</text>
</comment>
<sequence length="113" mass="12873">MAGAIDHPQKLLSAITDNSHWKGPGSNYNTIEATSYALLALMHLKQYNLTRPIVRWIYEKKNYGIAYRNTQILITTMVKAGFSKMAFPPYKKALTHSTVHGPWSSAINFRYQL</sequence>
<evidence type="ECO:0000313" key="2">
    <source>
        <dbReference type="EMBL" id="KAG8550513.1"/>
    </source>
</evidence>
<evidence type="ECO:0000259" key="1">
    <source>
        <dbReference type="Pfam" id="PF07678"/>
    </source>
</evidence>
<dbReference type="GO" id="GO:0005615">
    <property type="term" value="C:extracellular space"/>
    <property type="evidence" value="ECO:0007669"/>
    <property type="project" value="InterPro"/>
</dbReference>
<evidence type="ECO:0000313" key="3">
    <source>
        <dbReference type="Proteomes" id="UP000824782"/>
    </source>
</evidence>
<dbReference type="Proteomes" id="UP000824782">
    <property type="component" value="Unassembled WGS sequence"/>
</dbReference>
<dbReference type="Pfam" id="PF07678">
    <property type="entry name" value="TED_complement"/>
    <property type="match status" value="1"/>
</dbReference>
<name>A0AAV6ZWQ0_ENGPU</name>
<feature type="domain" description="Alpha-macroglobulin-like TED" evidence="1">
    <location>
        <begin position="28"/>
        <end position="71"/>
    </location>
</feature>
<accession>A0AAV6ZWQ0</accession>
<gene>
    <name evidence="2" type="ORF">GDO81_024586</name>
</gene>
<reference evidence="2" key="1">
    <citation type="thesis" date="2020" institute="ProQuest LLC" country="789 East Eisenhower Parkway, Ann Arbor, MI, USA">
        <title>Comparative Genomics and Chromosome Evolution.</title>
        <authorList>
            <person name="Mudd A.B."/>
        </authorList>
    </citation>
    <scope>NUCLEOTIDE SEQUENCE</scope>
    <source>
        <strain evidence="2">237g6f4</strain>
        <tissue evidence="2">Blood</tissue>
    </source>
</reference>
<dbReference type="SUPFAM" id="SSF48239">
    <property type="entry name" value="Terpenoid cyclases/Protein prenyltransferases"/>
    <property type="match status" value="1"/>
</dbReference>
<organism evidence="2 3">
    <name type="scientific">Engystomops pustulosus</name>
    <name type="common">Tungara frog</name>
    <name type="synonym">Physalaemus pustulosus</name>
    <dbReference type="NCBI Taxonomy" id="76066"/>
    <lineage>
        <taxon>Eukaryota</taxon>
        <taxon>Metazoa</taxon>
        <taxon>Chordata</taxon>
        <taxon>Craniata</taxon>
        <taxon>Vertebrata</taxon>
        <taxon>Euteleostomi</taxon>
        <taxon>Amphibia</taxon>
        <taxon>Batrachia</taxon>
        <taxon>Anura</taxon>
        <taxon>Neobatrachia</taxon>
        <taxon>Hyloidea</taxon>
        <taxon>Leptodactylidae</taxon>
        <taxon>Leiuperinae</taxon>
        <taxon>Engystomops</taxon>
    </lineage>
</organism>
<dbReference type="Gene3D" id="1.50.10.20">
    <property type="match status" value="1"/>
</dbReference>
<proteinExistence type="predicted"/>
<dbReference type="EMBL" id="WNYA01000045">
    <property type="protein sequence ID" value="KAG8550513.1"/>
    <property type="molecule type" value="Genomic_DNA"/>
</dbReference>
<dbReference type="InterPro" id="IPR008930">
    <property type="entry name" value="Terpenoid_cyclase/PrenylTrfase"/>
</dbReference>
<dbReference type="InterPro" id="IPR011626">
    <property type="entry name" value="Alpha-macroglobulin_TED"/>
</dbReference>
<dbReference type="AlphaFoldDB" id="A0AAV6ZWQ0"/>
<protein>
    <recommendedName>
        <fullName evidence="1">Alpha-macroglobulin-like TED domain-containing protein</fullName>
    </recommendedName>
</protein>
<keyword evidence="3" id="KW-1185">Reference proteome</keyword>